<evidence type="ECO:0000313" key="5">
    <source>
        <dbReference type="Proteomes" id="UP000537326"/>
    </source>
</evidence>
<dbReference type="Pfam" id="PF13439">
    <property type="entry name" value="Glyco_transf_4"/>
    <property type="match status" value="1"/>
</dbReference>
<evidence type="ECO:0000259" key="3">
    <source>
        <dbReference type="Pfam" id="PF13439"/>
    </source>
</evidence>
<organism evidence="4 5">
    <name type="scientific">Nocardioides marinus</name>
    <dbReference type="NCBI Taxonomy" id="374514"/>
    <lineage>
        <taxon>Bacteria</taxon>
        <taxon>Bacillati</taxon>
        <taxon>Actinomycetota</taxon>
        <taxon>Actinomycetes</taxon>
        <taxon>Propionibacteriales</taxon>
        <taxon>Nocardioidaceae</taxon>
        <taxon>Nocardioides</taxon>
    </lineage>
</organism>
<dbReference type="SUPFAM" id="SSF53756">
    <property type="entry name" value="UDP-Glycosyltransferase/glycogen phosphorylase"/>
    <property type="match status" value="1"/>
</dbReference>
<accession>A0A7Y9YIA2</accession>
<feature type="domain" description="Glycosyltransferase subfamily 4-like N-terminal" evidence="3">
    <location>
        <begin position="11"/>
        <end position="168"/>
    </location>
</feature>
<dbReference type="Gene3D" id="3.40.50.2000">
    <property type="entry name" value="Glycogen Phosphorylase B"/>
    <property type="match status" value="2"/>
</dbReference>
<evidence type="ECO:0000256" key="2">
    <source>
        <dbReference type="ARBA" id="ARBA00022679"/>
    </source>
</evidence>
<keyword evidence="2 4" id="KW-0808">Transferase</keyword>
<name>A0A7Y9YIA2_9ACTN</name>
<sequence length="363" mass="39975">MTYLDSLGSYGGPLTVALSQCASLSERGHEVTLLMGWDGEAPISAPGISIKRHRAFRVTRSFFGTISPGLLLRYRKLARSHDVVHLHYSRDLVQVALPRLTPGRTPLVLQAHGMIVRDQRRVARLMDRIFVRYAYARAIHLTLTEREELEIANISRGPQLIESIRNGVTMPATRARWRERPRVIFLARLAPRKRAPAFVEMVRILAQRGLDAEFAIYGPDEGDLPEVRRMIESLPSGLIDYVGPVSPPNVASVYTDSSIYVLPSVNEPFPMSLLEAMSHGLPSVITDQTGISAELEGSAGVVVTDGTPESMAEGVLKLLETERVWAVCSDAAINTVQQYFSVEAVADTLENVYQAATDGGVWG</sequence>
<evidence type="ECO:0000256" key="1">
    <source>
        <dbReference type="ARBA" id="ARBA00022676"/>
    </source>
</evidence>
<protein>
    <submittedName>
        <fullName evidence="4">Glycosyltransferase involved in cell wall biosynthesis</fullName>
    </submittedName>
</protein>
<dbReference type="EMBL" id="JACBZI010000001">
    <property type="protein sequence ID" value="NYI11509.1"/>
    <property type="molecule type" value="Genomic_DNA"/>
</dbReference>
<keyword evidence="1" id="KW-0328">Glycosyltransferase</keyword>
<dbReference type="GO" id="GO:0016757">
    <property type="term" value="F:glycosyltransferase activity"/>
    <property type="evidence" value="ECO:0007669"/>
    <property type="project" value="UniProtKB-KW"/>
</dbReference>
<keyword evidence="5" id="KW-1185">Reference proteome</keyword>
<dbReference type="RefSeq" id="WP_179532191.1">
    <property type="nucleotide sequence ID" value="NZ_BAAAPP010000006.1"/>
</dbReference>
<dbReference type="InterPro" id="IPR028098">
    <property type="entry name" value="Glyco_trans_4-like_N"/>
</dbReference>
<dbReference type="AlphaFoldDB" id="A0A7Y9YIA2"/>
<comment type="caution">
    <text evidence="4">The sequence shown here is derived from an EMBL/GenBank/DDBJ whole genome shotgun (WGS) entry which is preliminary data.</text>
</comment>
<reference evidence="4 5" key="1">
    <citation type="submission" date="2020-07" db="EMBL/GenBank/DDBJ databases">
        <title>Sequencing the genomes of 1000 actinobacteria strains.</title>
        <authorList>
            <person name="Klenk H.-P."/>
        </authorList>
    </citation>
    <scope>NUCLEOTIDE SEQUENCE [LARGE SCALE GENOMIC DNA]</scope>
    <source>
        <strain evidence="4 5">DSM 18248</strain>
    </source>
</reference>
<dbReference type="PANTHER" id="PTHR12526">
    <property type="entry name" value="GLYCOSYLTRANSFERASE"/>
    <property type="match status" value="1"/>
</dbReference>
<dbReference type="Pfam" id="PF13692">
    <property type="entry name" value="Glyco_trans_1_4"/>
    <property type="match status" value="1"/>
</dbReference>
<dbReference type="Proteomes" id="UP000537326">
    <property type="component" value="Unassembled WGS sequence"/>
</dbReference>
<evidence type="ECO:0000313" key="4">
    <source>
        <dbReference type="EMBL" id="NYI11509.1"/>
    </source>
</evidence>
<proteinExistence type="predicted"/>
<gene>
    <name evidence="4" type="ORF">BKA05_003024</name>
</gene>